<dbReference type="NCBIfam" id="TIGR01146">
    <property type="entry name" value="ATPsyn_F1gamma"/>
    <property type="match status" value="1"/>
</dbReference>
<dbReference type="Gene3D" id="3.40.1380.10">
    <property type="match status" value="1"/>
</dbReference>
<gene>
    <name evidence="10 11" type="primary">atpG</name>
    <name evidence="11" type="ORF">GCM10011444_06330</name>
</gene>
<keyword evidence="7 10" id="KW-0472">Membrane</keyword>
<evidence type="ECO:0000256" key="3">
    <source>
        <dbReference type="ARBA" id="ARBA00007681"/>
    </source>
</evidence>
<accession>A0ABQ2BV67</accession>
<evidence type="ECO:0000256" key="2">
    <source>
        <dbReference type="ARBA" id="ARBA00004170"/>
    </source>
</evidence>
<evidence type="ECO:0000256" key="6">
    <source>
        <dbReference type="ARBA" id="ARBA00023065"/>
    </source>
</evidence>
<dbReference type="Proteomes" id="UP000624701">
    <property type="component" value="Unassembled WGS sequence"/>
</dbReference>
<evidence type="ECO:0000256" key="8">
    <source>
        <dbReference type="ARBA" id="ARBA00023196"/>
    </source>
</evidence>
<dbReference type="EMBL" id="BMDQ01000001">
    <property type="protein sequence ID" value="GGI56324.1"/>
    <property type="molecule type" value="Genomic_DNA"/>
</dbReference>
<dbReference type="InterPro" id="IPR035968">
    <property type="entry name" value="ATP_synth_F1_ATPase_gsu"/>
</dbReference>
<keyword evidence="12" id="KW-1185">Reference proteome</keyword>
<organism evidence="11 12">
    <name type="scientific">Winogradskyella haliclonae</name>
    <dbReference type="NCBI Taxonomy" id="2048558"/>
    <lineage>
        <taxon>Bacteria</taxon>
        <taxon>Pseudomonadati</taxon>
        <taxon>Bacteroidota</taxon>
        <taxon>Flavobacteriia</taxon>
        <taxon>Flavobacteriales</taxon>
        <taxon>Flavobacteriaceae</taxon>
        <taxon>Winogradskyella</taxon>
    </lineage>
</organism>
<dbReference type="PRINTS" id="PR00126">
    <property type="entry name" value="ATPASEGAMMA"/>
</dbReference>
<keyword evidence="10" id="KW-1003">Cell membrane</keyword>
<keyword evidence="9 10" id="KW-0066">ATP synthesis</keyword>
<dbReference type="Pfam" id="PF00231">
    <property type="entry name" value="ATP-synt"/>
    <property type="match status" value="1"/>
</dbReference>
<reference evidence="12" key="1">
    <citation type="journal article" date="2019" name="Int. J. Syst. Evol. Microbiol.">
        <title>The Global Catalogue of Microorganisms (GCM) 10K type strain sequencing project: providing services to taxonomists for standard genome sequencing and annotation.</title>
        <authorList>
            <consortium name="The Broad Institute Genomics Platform"/>
            <consortium name="The Broad Institute Genome Sequencing Center for Infectious Disease"/>
            <person name="Wu L."/>
            <person name="Ma J."/>
        </authorList>
    </citation>
    <scope>NUCLEOTIDE SEQUENCE [LARGE SCALE GENOMIC DNA]</scope>
    <source>
        <strain evidence="12">CCM 8681</strain>
    </source>
</reference>
<keyword evidence="8 10" id="KW-0139">CF(1)</keyword>
<comment type="subunit">
    <text evidence="10">F-type ATPases have 2 components, CF(1) - the catalytic core - and CF(0) - the membrane proton channel. CF(1) has five subunits: alpha(3), beta(3), gamma(1), delta(1), epsilon(1). CF(0) has three main subunits: a, b and c.</text>
</comment>
<dbReference type="CDD" id="cd12151">
    <property type="entry name" value="F1-ATPase_gamma"/>
    <property type="match status" value="1"/>
</dbReference>
<dbReference type="PANTHER" id="PTHR11693">
    <property type="entry name" value="ATP SYNTHASE GAMMA CHAIN"/>
    <property type="match status" value="1"/>
</dbReference>
<keyword evidence="4 10" id="KW-0813">Transport</keyword>
<sequence length="264" mass="29160">MKMVSAAKLKKAQDAITAMRPYSNKLTELLQSLSATLDADSGSKYSVERELNNVLVVAITSNRGLCGAFNSNIIKQTNALINDVYSDKNVSVLAIGKKANDAFAKQDRVIANKSEVFDALTFENVAEIAEMIMKKFVEGEYDKVELVYNSFKNAATQIVMTEQYLPIVPIEGEDAHANLDYIFEPSKQEIVETLIPKSLKTQLFKGIRDSFASEHGARMTAMHKATDNATELRDQLKLTYNKARQAAITNEILEIVGGAEALNN</sequence>
<evidence type="ECO:0000256" key="5">
    <source>
        <dbReference type="ARBA" id="ARBA00022781"/>
    </source>
</evidence>
<dbReference type="SUPFAM" id="SSF52943">
    <property type="entry name" value="ATP synthase (F1-ATPase), gamma subunit"/>
    <property type="match status" value="1"/>
</dbReference>
<comment type="function">
    <text evidence="1 10">Produces ATP from ADP in the presence of a proton gradient across the membrane. The gamma chain is believed to be important in regulating ATPase activity and the flow of protons through the CF(0) complex.</text>
</comment>
<comment type="subcellular location">
    <subcellularLocation>
        <location evidence="10">Cell membrane</location>
        <topology evidence="10">Peripheral membrane protein</topology>
    </subcellularLocation>
    <subcellularLocation>
        <location evidence="2">Membrane</location>
        <topology evidence="2">Peripheral membrane protein</topology>
    </subcellularLocation>
</comment>
<evidence type="ECO:0000313" key="11">
    <source>
        <dbReference type="EMBL" id="GGI56324.1"/>
    </source>
</evidence>
<protein>
    <recommendedName>
        <fullName evidence="10">ATP synthase gamma chain</fullName>
    </recommendedName>
    <alternativeName>
        <fullName evidence="10">ATP synthase F1 sector gamma subunit</fullName>
    </alternativeName>
    <alternativeName>
        <fullName evidence="10">F-ATPase gamma subunit</fullName>
    </alternativeName>
</protein>
<dbReference type="PROSITE" id="PS00153">
    <property type="entry name" value="ATPASE_GAMMA"/>
    <property type="match status" value="1"/>
</dbReference>
<keyword evidence="5 10" id="KW-0375">Hydrogen ion transport</keyword>
<evidence type="ECO:0000256" key="9">
    <source>
        <dbReference type="ARBA" id="ARBA00023310"/>
    </source>
</evidence>
<evidence type="ECO:0000256" key="1">
    <source>
        <dbReference type="ARBA" id="ARBA00003456"/>
    </source>
</evidence>
<keyword evidence="6 10" id="KW-0406">Ion transport</keyword>
<evidence type="ECO:0000256" key="7">
    <source>
        <dbReference type="ARBA" id="ARBA00023136"/>
    </source>
</evidence>
<dbReference type="HAMAP" id="MF_00815">
    <property type="entry name" value="ATP_synth_gamma_bact"/>
    <property type="match status" value="1"/>
</dbReference>
<comment type="caution">
    <text evidence="11">The sequence shown here is derived from an EMBL/GenBank/DDBJ whole genome shotgun (WGS) entry which is preliminary data.</text>
</comment>
<dbReference type="PANTHER" id="PTHR11693:SF22">
    <property type="entry name" value="ATP SYNTHASE SUBUNIT GAMMA, MITOCHONDRIAL"/>
    <property type="match status" value="1"/>
</dbReference>
<name>A0ABQ2BV67_9FLAO</name>
<evidence type="ECO:0000256" key="10">
    <source>
        <dbReference type="HAMAP-Rule" id="MF_00815"/>
    </source>
</evidence>
<proteinExistence type="inferred from homology"/>
<dbReference type="InterPro" id="IPR000131">
    <property type="entry name" value="ATP_synth_F1_gsu"/>
</dbReference>
<dbReference type="InterPro" id="IPR023632">
    <property type="entry name" value="ATP_synth_F1_gsu_CS"/>
</dbReference>
<evidence type="ECO:0000313" key="12">
    <source>
        <dbReference type="Proteomes" id="UP000624701"/>
    </source>
</evidence>
<evidence type="ECO:0000256" key="4">
    <source>
        <dbReference type="ARBA" id="ARBA00022448"/>
    </source>
</evidence>
<dbReference type="Gene3D" id="1.10.287.80">
    <property type="entry name" value="ATP synthase, gamma subunit, helix hairpin domain"/>
    <property type="match status" value="1"/>
</dbReference>
<comment type="similarity">
    <text evidence="3 10">Belongs to the ATPase gamma chain family.</text>
</comment>